<keyword evidence="5" id="KW-0234">DNA repair</keyword>
<proteinExistence type="inferred from homology"/>
<feature type="domain" description="XPG N-terminal" evidence="7">
    <location>
        <begin position="1"/>
        <end position="98"/>
    </location>
</feature>
<dbReference type="PRINTS" id="PR00853">
    <property type="entry name" value="XPGRADSUPER"/>
</dbReference>
<dbReference type="Proteomes" id="UP000694569">
    <property type="component" value="Unplaced"/>
</dbReference>
<dbReference type="SMART" id="SM00485">
    <property type="entry name" value="XPGN"/>
    <property type="match status" value="1"/>
</dbReference>
<keyword evidence="3" id="KW-0540">Nuclease</keyword>
<dbReference type="InterPro" id="IPR006085">
    <property type="entry name" value="XPG_DNA_repair_N"/>
</dbReference>
<accession>A0A8C5LLW3</accession>
<evidence type="ECO:0000256" key="1">
    <source>
        <dbReference type="ARBA" id="ARBA00004123"/>
    </source>
</evidence>
<comment type="similarity">
    <text evidence="2">Belongs to the XPG/RAD2 endonuclease family. XPG subfamily.</text>
</comment>
<comment type="subcellular location">
    <subcellularLocation>
        <location evidence="1">Nucleus</location>
    </subcellularLocation>
</comment>
<dbReference type="GeneTree" id="ENSGT00940000163631"/>
<dbReference type="PANTHER" id="PTHR16171">
    <property type="entry name" value="DNA REPAIR PROTEIN COMPLEMENTING XP-G CELLS-RELATED"/>
    <property type="match status" value="1"/>
</dbReference>
<evidence type="ECO:0000313" key="8">
    <source>
        <dbReference type="Ensembl" id="ENSLLEP00000002188.1"/>
    </source>
</evidence>
<reference evidence="8" key="2">
    <citation type="submission" date="2025-09" db="UniProtKB">
        <authorList>
            <consortium name="Ensembl"/>
        </authorList>
    </citation>
    <scope>IDENTIFICATION</scope>
</reference>
<dbReference type="FunFam" id="3.40.50.1010:FF:000040">
    <property type="entry name" value="DNA repair protein complementing XP-G cells"/>
    <property type="match status" value="1"/>
</dbReference>
<evidence type="ECO:0000256" key="4">
    <source>
        <dbReference type="ARBA" id="ARBA00022763"/>
    </source>
</evidence>
<dbReference type="GO" id="GO:0006289">
    <property type="term" value="P:nucleotide-excision repair"/>
    <property type="evidence" value="ECO:0007669"/>
    <property type="project" value="InterPro"/>
</dbReference>
<dbReference type="GO" id="GO:0016788">
    <property type="term" value="F:hydrolase activity, acting on ester bonds"/>
    <property type="evidence" value="ECO:0007669"/>
    <property type="project" value="InterPro"/>
</dbReference>
<evidence type="ECO:0000256" key="3">
    <source>
        <dbReference type="ARBA" id="ARBA00022759"/>
    </source>
</evidence>
<evidence type="ECO:0000313" key="9">
    <source>
        <dbReference type="Proteomes" id="UP000694569"/>
    </source>
</evidence>
<keyword evidence="3" id="KW-0255">Endonuclease</keyword>
<dbReference type="OrthoDB" id="31113at2759"/>
<keyword evidence="4" id="KW-0227">DNA damage</keyword>
<dbReference type="PROSITE" id="PS00841">
    <property type="entry name" value="XPG_1"/>
    <property type="match status" value="1"/>
</dbReference>
<dbReference type="GO" id="GO:0005634">
    <property type="term" value="C:nucleus"/>
    <property type="evidence" value="ECO:0007669"/>
    <property type="project" value="UniProtKB-SubCell"/>
</dbReference>
<dbReference type="PRINTS" id="PR00066">
    <property type="entry name" value="XRODRMPGMNTG"/>
</dbReference>
<dbReference type="AlphaFoldDB" id="A0A8C5LLW3"/>
<evidence type="ECO:0000256" key="6">
    <source>
        <dbReference type="ARBA" id="ARBA00023242"/>
    </source>
</evidence>
<keyword evidence="6" id="KW-0539">Nucleus</keyword>
<dbReference type="Pfam" id="PF00752">
    <property type="entry name" value="XPG_N"/>
    <property type="match status" value="1"/>
</dbReference>
<dbReference type="InterPro" id="IPR006084">
    <property type="entry name" value="XPG/Rad2"/>
</dbReference>
<evidence type="ECO:0000256" key="5">
    <source>
        <dbReference type="ARBA" id="ARBA00023204"/>
    </source>
</evidence>
<sequence length="129" mass="14651">MGVQGLWKLLECTGRPINPETLEGKILAVDISIWLNQAVKGARDRHGNAIENAHLLTLFHRLCKLLFFRIRPIFVFDGEAPLLKKQTLAKRRHRKDAAADEAKKTSDKLLRTFLKRQAIKATLAGNKEK</sequence>
<keyword evidence="3" id="KW-0378">Hydrolase</keyword>
<keyword evidence="9" id="KW-1185">Reference proteome</keyword>
<dbReference type="PANTHER" id="PTHR16171:SF11">
    <property type="entry name" value="DNA EXCISION REPAIR PROTEIN ERCC-5"/>
    <property type="match status" value="1"/>
</dbReference>
<name>A0A8C5LLW3_9ANUR</name>
<dbReference type="Gene3D" id="3.40.50.1010">
    <property type="entry name" value="5'-nuclease"/>
    <property type="match status" value="1"/>
</dbReference>
<dbReference type="InterPro" id="IPR001044">
    <property type="entry name" value="XPG/Rad2_eukaryotes"/>
</dbReference>
<evidence type="ECO:0000256" key="2">
    <source>
        <dbReference type="ARBA" id="ARBA00005283"/>
    </source>
</evidence>
<dbReference type="InterPro" id="IPR019974">
    <property type="entry name" value="XPG_CS"/>
</dbReference>
<organism evidence="8 9">
    <name type="scientific">Leptobrachium leishanense</name>
    <name type="common">Leishan spiny toad</name>
    <dbReference type="NCBI Taxonomy" id="445787"/>
    <lineage>
        <taxon>Eukaryota</taxon>
        <taxon>Metazoa</taxon>
        <taxon>Chordata</taxon>
        <taxon>Craniata</taxon>
        <taxon>Vertebrata</taxon>
        <taxon>Euteleostomi</taxon>
        <taxon>Amphibia</taxon>
        <taxon>Batrachia</taxon>
        <taxon>Anura</taxon>
        <taxon>Pelobatoidea</taxon>
        <taxon>Megophryidae</taxon>
        <taxon>Leptobrachium</taxon>
    </lineage>
</organism>
<dbReference type="CDD" id="cd09868">
    <property type="entry name" value="PIN_XPG_RAD2"/>
    <property type="match status" value="1"/>
</dbReference>
<evidence type="ECO:0000259" key="7">
    <source>
        <dbReference type="SMART" id="SM00485"/>
    </source>
</evidence>
<dbReference type="SUPFAM" id="SSF88723">
    <property type="entry name" value="PIN domain-like"/>
    <property type="match status" value="1"/>
</dbReference>
<dbReference type="GO" id="GO:0004520">
    <property type="term" value="F:DNA endonuclease activity"/>
    <property type="evidence" value="ECO:0007669"/>
    <property type="project" value="TreeGrafter"/>
</dbReference>
<dbReference type="Ensembl" id="ENSLLET00000002281.1">
    <property type="protein sequence ID" value="ENSLLEP00000002188.1"/>
    <property type="gene ID" value="ENSLLEG00000001402.1"/>
</dbReference>
<dbReference type="GO" id="GO:0003697">
    <property type="term" value="F:single-stranded DNA binding"/>
    <property type="evidence" value="ECO:0007669"/>
    <property type="project" value="InterPro"/>
</dbReference>
<protein>
    <recommendedName>
        <fullName evidence="7">XPG N-terminal domain-containing protein</fullName>
    </recommendedName>
</protein>
<dbReference type="InterPro" id="IPR029060">
    <property type="entry name" value="PIN-like_dom_sf"/>
</dbReference>
<reference evidence="8" key="1">
    <citation type="submission" date="2025-08" db="UniProtKB">
        <authorList>
            <consortium name="Ensembl"/>
        </authorList>
    </citation>
    <scope>IDENTIFICATION</scope>
</reference>